<reference evidence="4" key="2">
    <citation type="submission" date="2025-04" db="UniProtKB">
        <authorList>
            <consortium name="RefSeq"/>
        </authorList>
    </citation>
    <scope>IDENTIFICATION</scope>
</reference>
<keyword evidence="1" id="KW-0472">Membrane</keyword>
<keyword evidence="3" id="KW-1185">Reference proteome</keyword>
<proteinExistence type="predicted"/>
<dbReference type="AlphaFoldDB" id="A0A6P4FQS9"/>
<dbReference type="Proteomes" id="UP001652680">
    <property type="component" value="Unassembled WGS sequence"/>
</dbReference>
<dbReference type="OMA" id="CCCKLGL"/>
<evidence type="ECO:0000313" key="2">
    <source>
        <dbReference type="EnsemblMetazoa" id="XP_016969652.2"/>
    </source>
</evidence>
<feature type="transmembrane region" description="Helical" evidence="1">
    <location>
        <begin position="23"/>
        <end position="45"/>
    </location>
</feature>
<reference evidence="2" key="3">
    <citation type="submission" date="2025-05" db="UniProtKB">
        <authorList>
            <consortium name="EnsemblMetazoa"/>
        </authorList>
    </citation>
    <scope>IDENTIFICATION</scope>
</reference>
<keyword evidence="1" id="KW-1133">Transmembrane helix</keyword>
<keyword evidence="1" id="KW-0812">Transmembrane</keyword>
<gene>
    <name evidence="4" type="primary">LOC108052103</name>
</gene>
<dbReference type="OrthoDB" id="7863263at2759"/>
<evidence type="ECO:0000256" key="1">
    <source>
        <dbReference type="SAM" id="Phobius"/>
    </source>
</evidence>
<evidence type="ECO:0000313" key="4">
    <source>
        <dbReference type="RefSeq" id="XP_016989918.1"/>
    </source>
</evidence>
<name>A0A6P4FQS9_DRORH</name>
<protein>
    <submittedName>
        <fullName evidence="4">Protein midgut expression 1</fullName>
    </submittedName>
</protein>
<evidence type="ECO:0000313" key="3">
    <source>
        <dbReference type="Proteomes" id="UP001652680"/>
    </source>
</evidence>
<reference evidence="3" key="1">
    <citation type="journal article" date="2021" name="Elife">
        <title>Highly contiguous assemblies of 101 drosophilid genomes.</title>
        <authorList>
            <person name="Kim B.Y."/>
            <person name="Wang J.R."/>
            <person name="Miller D.E."/>
            <person name="Barmina O."/>
            <person name="Delaney E."/>
            <person name="Thompson A."/>
            <person name="Comeault A.A."/>
            <person name="Peede D."/>
            <person name="D'Agostino E.R."/>
            <person name="Pelaez J."/>
            <person name="Aguilar J.M."/>
            <person name="Haji D."/>
            <person name="Matsunaga T."/>
            <person name="Armstrong E.E."/>
            <person name="Zych M."/>
            <person name="Ogawa Y."/>
            <person name="Stamenkovic-Radak M."/>
            <person name="Jelic M."/>
            <person name="Veselinovic M.S."/>
            <person name="Tanaskovic M."/>
            <person name="Eric P."/>
            <person name="Gao J.J."/>
            <person name="Katoh T.K."/>
            <person name="Toda M.J."/>
            <person name="Watabe H."/>
            <person name="Watada M."/>
            <person name="Davis J.S."/>
            <person name="Moyle L.C."/>
            <person name="Manoli G."/>
            <person name="Bertolini E."/>
            <person name="Kostal V."/>
            <person name="Hawley R.S."/>
            <person name="Takahashi A."/>
            <person name="Jones C.D."/>
            <person name="Price D.K."/>
            <person name="Whiteman N."/>
            <person name="Kopp A."/>
            <person name="Matute D.R."/>
            <person name="Petrov D.A."/>
        </authorList>
    </citation>
    <scope>NUCLEOTIDE SEQUENCE [LARGE SCALE GENOMIC DNA]</scope>
</reference>
<sequence length="90" mass="9930">MCLPIIGSALCCCCKLGLKCLCFFAFSAFGVLLIVALVVYFCFFYNKSEDETTKIDFDSTMGTTALEDSVHTTAAPSLVRSFLHQLIDRI</sequence>
<organism evidence="4">
    <name type="scientific">Drosophila rhopaloa</name>
    <name type="common">Fruit fly</name>
    <dbReference type="NCBI Taxonomy" id="1041015"/>
    <lineage>
        <taxon>Eukaryota</taxon>
        <taxon>Metazoa</taxon>
        <taxon>Ecdysozoa</taxon>
        <taxon>Arthropoda</taxon>
        <taxon>Hexapoda</taxon>
        <taxon>Insecta</taxon>
        <taxon>Pterygota</taxon>
        <taxon>Neoptera</taxon>
        <taxon>Endopterygota</taxon>
        <taxon>Diptera</taxon>
        <taxon>Brachycera</taxon>
        <taxon>Muscomorpha</taxon>
        <taxon>Ephydroidea</taxon>
        <taxon>Drosophilidae</taxon>
        <taxon>Drosophila</taxon>
        <taxon>Sophophora</taxon>
    </lineage>
</organism>
<accession>A0A6P4FQS9</accession>
<dbReference type="EnsemblMetazoa" id="XM_017114163.2">
    <property type="protein sequence ID" value="XP_016969652.2"/>
    <property type="gene ID" value="LOC108037559"/>
</dbReference>
<dbReference type="RefSeq" id="XP_016989918.1">
    <property type="nucleotide sequence ID" value="XM_017134429.1"/>
</dbReference>